<gene>
    <name evidence="2" type="ORF">EYF80_045518</name>
</gene>
<accession>A0A4Z2FU30</accession>
<evidence type="ECO:0000256" key="1">
    <source>
        <dbReference type="SAM" id="MobiDB-lite"/>
    </source>
</evidence>
<sequence length="105" mass="11467">MFGDDNSWDRSPVNISALLGLELCRGKQRNQVVTADPEAAASGAEDTSSSTSEVGQAAQKAPHTSTVLHFVQQLVKRAEELEHRLSEADEGIGNQLLERKEQHIE</sequence>
<proteinExistence type="predicted"/>
<keyword evidence="3" id="KW-1185">Reference proteome</keyword>
<protein>
    <submittedName>
        <fullName evidence="2">Uncharacterized protein</fullName>
    </submittedName>
</protein>
<comment type="caution">
    <text evidence="2">The sequence shown here is derived from an EMBL/GenBank/DDBJ whole genome shotgun (WGS) entry which is preliminary data.</text>
</comment>
<evidence type="ECO:0000313" key="2">
    <source>
        <dbReference type="EMBL" id="TNN44283.1"/>
    </source>
</evidence>
<dbReference type="EMBL" id="SRLO01000914">
    <property type="protein sequence ID" value="TNN44283.1"/>
    <property type="molecule type" value="Genomic_DNA"/>
</dbReference>
<reference evidence="2 3" key="1">
    <citation type="submission" date="2019-03" db="EMBL/GenBank/DDBJ databases">
        <title>First draft genome of Liparis tanakae, snailfish: a comprehensive survey of snailfish specific genes.</title>
        <authorList>
            <person name="Kim W."/>
            <person name="Song I."/>
            <person name="Jeong J.-H."/>
            <person name="Kim D."/>
            <person name="Kim S."/>
            <person name="Ryu S."/>
            <person name="Song J.Y."/>
            <person name="Lee S.K."/>
        </authorList>
    </citation>
    <scope>NUCLEOTIDE SEQUENCE [LARGE SCALE GENOMIC DNA]</scope>
    <source>
        <tissue evidence="2">Muscle</tissue>
    </source>
</reference>
<feature type="region of interest" description="Disordered" evidence="1">
    <location>
        <begin position="34"/>
        <end position="65"/>
    </location>
</feature>
<feature type="region of interest" description="Disordered" evidence="1">
    <location>
        <begin position="86"/>
        <end position="105"/>
    </location>
</feature>
<dbReference type="Proteomes" id="UP000314294">
    <property type="component" value="Unassembled WGS sequence"/>
</dbReference>
<evidence type="ECO:0000313" key="3">
    <source>
        <dbReference type="Proteomes" id="UP000314294"/>
    </source>
</evidence>
<organism evidence="2 3">
    <name type="scientific">Liparis tanakae</name>
    <name type="common">Tanaka's snailfish</name>
    <dbReference type="NCBI Taxonomy" id="230148"/>
    <lineage>
        <taxon>Eukaryota</taxon>
        <taxon>Metazoa</taxon>
        <taxon>Chordata</taxon>
        <taxon>Craniata</taxon>
        <taxon>Vertebrata</taxon>
        <taxon>Euteleostomi</taxon>
        <taxon>Actinopterygii</taxon>
        <taxon>Neopterygii</taxon>
        <taxon>Teleostei</taxon>
        <taxon>Neoteleostei</taxon>
        <taxon>Acanthomorphata</taxon>
        <taxon>Eupercaria</taxon>
        <taxon>Perciformes</taxon>
        <taxon>Cottioidei</taxon>
        <taxon>Cottales</taxon>
        <taxon>Liparidae</taxon>
        <taxon>Liparis</taxon>
    </lineage>
</organism>
<feature type="compositionally biased region" description="Polar residues" evidence="1">
    <location>
        <begin position="45"/>
        <end position="54"/>
    </location>
</feature>
<name>A0A4Z2FU30_9TELE</name>
<dbReference type="AlphaFoldDB" id="A0A4Z2FU30"/>